<feature type="chain" id="PRO_5038427760" evidence="1">
    <location>
        <begin position="20"/>
        <end position="299"/>
    </location>
</feature>
<accession>A0A9D9DKM4</accession>
<dbReference type="Pfam" id="PF10988">
    <property type="entry name" value="DUF2807"/>
    <property type="match status" value="2"/>
</dbReference>
<comment type="caution">
    <text evidence="3">The sequence shown here is derived from an EMBL/GenBank/DDBJ whole genome shotgun (WGS) entry which is preliminary data.</text>
</comment>
<name>A0A9D9DKM4_9BACT</name>
<protein>
    <submittedName>
        <fullName evidence="3">DUF2807 domain-containing protein</fullName>
    </submittedName>
</protein>
<reference evidence="3" key="1">
    <citation type="submission" date="2020-10" db="EMBL/GenBank/DDBJ databases">
        <authorList>
            <person name="Gilroy R."/>
        </authorList>
    </citation>
    <scope>NUCLEOTIDE SEQUENCE</scope>
    <source>
        <strain evidence="3">15467</strain>
    </source>
</reference>
<reference evidence="3" key="2">
    <citation type="journal article" date="2021" name="PeerJ">
        <title>Extensive microbial diversity within the chicken gut microbiome revealed by metagenomics and culture.</title>
        <authorList>
            <person name="Gilroy R."/>
            <person name="Ravi A."/>
            <person name="Getino M."/>
            <person name="Pursley I."/>
            <person name="Horton D.L."/>
            <person name="Alikhan N.F."/>
            <person name="Baker D."/>
            <person name="Gharbi K."/>
            <person name="Hall N."/>
            <person name="Watson M."/>
            <person name="Adriaenssens E.M."/>
            <person name="Foster-Nyarko E."/>
            <person name="Jarju S."/>
            <person name="Secka A."/>
            <person name="Antonio M."/>
            <person name="Oren A."/>
            <person name="Chaudhuri R.R."/>
            <person name="La Ragione R."/>
            <person name="Hildebrand F."/>
            <person name="Pallen M.J."/>
        </authorList>
    </citation>
    <scope>NUCLEOTIDE SEQUENCE</scope>
    <source>
        <strain evidence="3">15467</strain>
    </source>
</reference>
<evidence type="ECO:0000256" key="1">
    <source>
        <dbReference type="SAM" id="SignalP"/>
    </source>
</evidence>
<proteinExistence type="predicted"/>
<feature type="domain" description="Putative auto-transporter adhesin head GIN" evidence="2">
    <location>
        <begin position="33"/>
        <end position="201"/>
    </location>
</feature>
<dbReference type="InterPro" id="IPR021255">
    <property type="entry name" value="DUF2807"/>
</dbReference>
<sequence length="299" mass="31779">MKKFFMLAISLCMAFAASAAGLKTEKFNFGEITAIKSGFNYTVEVTYGKTESVTVTYQEDLEKYLDIRCENGKLILSAKNLPRKGFYNNSNEVVVKLQMRKINLLDFSGASTLTAIGDFTADNTFICDFSGAADLKGINISASMLDYDFSGASNGLIKGEFGSVSGSASGASNLTLKIVKNTEKLYADISGAANFEVYAENVMGETVIEVSGAAEALVSGHTDIISLDASGASEINAKDMIANRGTANASGSSSVRIYGKEHLDLEVSGAGDIRYFGTCNESEVIKKLPKYAASIESGN</sequence>
<dbReference type="Gene3D" id="2.160.20.120">
    <property type="match status" value="2"/>
</dbReference>
<dbReference type="EMBL" id="JADINB010000079">
    <property type="protein sequence ID" value="MBO8428981.1"/>
    <property type="molecule type" value="Genomic_DNA"/>
</dbReference>
<keyword evidence="1" id="KW-0732">Signal</keyword>
<organism evidence="3 4">
    <name type="scientific">Candidatus Egerieousia excrementavium</name>
    <dbReference type="NCBI Taxonomy" id="2840778"/>
    <lineage>
        <taxon>Bacteria</taxon>
        <taxon>Pseudomonadati</taxon>
        <taxon>Bacteroidota</taxon>
        <taxon>Bacteroidia</taxon>
        <taxon>Bacteroidales</taxon>
        <taxon>Candidatus Egerieousia</taxon>
    </lineage>
</organism>
<evidence type="ECO:0000259" key="2">
    <source>
        <dbReference type="Pfam" id="PF10988"/>
    </source>
</evidence>
<gene>
    <name evidence="3" type="ORF">IAC68_03490</name>
</gene>
<feature type="domain" description="Putative auto-transporter adhesin head GIN" evidence="2">
    <location>
        <begin position="208"/>
        <end position="278"/>
    </location>
</feature>
<evidence type="ECO:0000313" key="4">
    <source>
        <dbReference type="Proteomes" id="UP000823635"/>
    </source>
</evidence>
<dbReference type="AlphaFoldDB" id="A0A9D9DKM4"/>
<dbReference type="Proteomes" id="UP000823635">
    <property type="component" value="Unassembled WGS sequence"/>
</dbReference>
<evidence type="ECO:0000313" key="3">
    <source>
        <dbReference type="EMBL" id="MBO8428981.1"/>
    </source>
</evidence>
<feature type="signal peptide" evidence="1">
    <location>
        <begin position="1"/>
        <end position="19"/>
    </location>
</feature>